<gene>
    <name evidence="3" type="ORF">M9Y10_018914</name>
</gene>
<feature type="compositionally biased region" description="Low complexity" evidence="1">
    <location>
        <begin position="392"/>
        <end position="415"/>
    </location>
</feature>
<feature type="region of interest" description="Disordered" evidence="1">
    <location>
        <begin position="349"/>
        <end position="415"/>
    </location>
</feature>
<evidence type="ECO:0000313" key="4">
    <source>
        <dbReference type="Proteomes" id="UP001470230"/>
    </source>
</evidence>
<keyword evidence="2" id="KW-1133">Transmembrane helix</keyword>
<protein>
    <recommendedName>
        <fullName evidence="5">Right handed beta helix domain-containing protein</fullName>
    </recommendedName>
</protein>
<comment type="caution">
    <text evidence="3">The sequence shown here is derived from an EMBL/GenBank/DDBJ whole genome shotgun (WGS) entry which is preliminary data.</text>
</comment>
<reference evidence="3 4" key="1">
    <citation type="submission" date="2024-04" db="EMBL/GenBank/DDBJ databases">
        <title>Tritrichomonas musculus Genome.</title>
        <authorList>
            <person name="Alves-Ferreira E."/>
            <person name="Grigg M."/>
            <person name="Lorenzi H."/>
            <person name="Galac M."/>
        </authorList>
    </citation>
    <scope>NUCLEOTIDE SEQUENCE [LARGE SCALE GENOMIC DNA]</scope>
    <source>
        <strain evidence="3 4">EAF2021</strain>
    </source>
</reference>
<evidence type="ECO:0000256" key="2">
    <source>
        <dbReference type="SAM" id="Phobius"/>
    </source>
</evidence>
<evidence type="ECO:0000256" key="1">
    <source>
        <dbReference type="SAM" id="MobiDB-lite"/>
    </source>
</evidence>
<organism evidence="3 4">
    <name type="scientific">Tritrichomonas musculus</name>
    <dbReference type="NCBI Taxonomy" id="1915356"/>
    <lineage>
        <taxon>Eukaryota</taxon>
        <taxon>Metamonada</taxon>
        <taxon>Parabasalia</taxon>
        <taxon>Tritrichomonadida</taxon>
        <taxon>Tritrichomonadidae</taxon>
        <taxon>Tritrichomonas</taxon>
    </lineage>
</organism>
<dbReference type="Proteomes" id="UP001470230">
    <property type="component" value="Unassembled WGS sequence"/>
</dbReference>
<evidence type="ECO:0000313" key="3">
    <source>
        <dbReference type="EMBL" id="KAK8847876.1"/>
    </source>
</evidence>
<proteinExistence type="predicted"/>
<keyword evidence="4" id="KW-1185">Reference proteome</keyword>
<accession>A0ABR2HI48</accession>
<name>A0ABR2HI48_9EUKA</name>
<feature type="compositionally biased region" description="Pro residues" evidence="1">
    <location>
        <begin position="358"/>
        <end position="372"/>
    </location>
</feature>
<feature type="region of interest" description="Disordered" evidence="1">
    <location>
        <begin position="475"/>
        <end position="497"/>
    </location>
</feature>
<dbReference type="EMBL" id="JAPFFF010000027">
    <property type="protein sequence ID" value="KAK8847876.1"/>
    <property type="molecule type" value="Genomic_DNA"/>
</dbReference>
<feature type="transmembrane region" description="Helical" evidence="2">
    <location>
        <begin position="425"/>
        <end position="449"/>
    </location>
</feature>
<keyword evidence="2" id="KW-0472">Membrane</keyword>
<evidence type="ECO:0008006" key="5">
    <source>
        <dbReference type="Google" id="ProtNLM"/>
    </source>
</evidence>
<sequence>MLSSLLNLTIVHLTLRNVFKSPFLSFNTAIQLSLSQSQIYRITNPFLFNAYGQIKIFDSTFNRALNEIFSIGRSTILSYCINETSKQFFESSPINPNCYAFFGCCSFINVSTAIKSDADSYSTVKIKSCSFTGSNAEVRLISLPGNEQLIIEDSYFIIEDPNFSPKPKGVFIYSDSETQLANSPNFHSFFQLKRTFLGFDGASSEQTTRDSIAARAIYHDITDINMTEIKLSNTKWGCCLGLQAEAMIRIEHSKFNYNEGGNLIWIWNLPDKRHQKISDNCFIGNNVTSLFYINKDIYIENCFLQSDDFTNTVLYRRYNKDSSYIGDNNNELHSYGTLVFDTDQLNSENCQISDPTSTPTPGPSTTPPPSTIPPASATPIKNVTTQPPSPTSPSASVSCSQSPSRTPWPATSPMPTYTPTATPPYLPIFGITFAVVFALCLIIFIIVFCCREFHHKSSEDTVGDNAAANLSGVGERSYSSETDPLNLNTSSDDSFLM</sequence>
<feature type="compositionally biased region" description="Polar residues" evidence="1">
    <location>
        <begin position="477"/>
        <end position="497"/>
    </location>
</feature>
<keyword evidence="2" id="KW-0812">Transmembrane</keyword>